<keyword evidence="3" id="KW-1185">Reference proteome</keyword>
<evidence type="ECO:0000259" key="1">
    <source>
        <dbReference type="Pfam" id="PF04101"/>
    </source>
</evidence>
<dbReference type="SUPFAM" id="SSF53756">
    <property type="entry name" value="UDP-Glycosyltransferase/glycogen phosphorylase"/>
    <property type="match status" value="1"/>
</dbReference>
<proteinExistence type="predicted"/>
<feature type="domain" description="Glycosyl transferase family 28 C-terminal" evidence="1">
    <location>
        <begin position="170"/>
        <end position="281"/>
    </location>
</feature>
<evidence type="ECO:0000313" key="2">
    <source>
        <dbReference type="EMBL" id="MFD0761603.1"/>
    </source>
</evidence>
<comment type="caution">
    <text evidence="2">The sequence shown here is derived from an EMBL/GenBank/DDBJ whole genome shotgun (WGS) entry which is preliminary data.</text>
</comment>
<evidence type="ECO:0000313" key="3">
    <source>
        <dbReference type="Proteomes" id="UP001597032"/>
    </source>
</evidence>
<dbReference type="Pfam" id="PF04101">
    <property type="entry name" value="Glyco_tran_28_C"/>
    <property type="match status" value="1"/>
</dbReference>
<accession>A0ABW2Z459</accession>
<protein>
    <submittedName>
        <fullName evidence="2">Glycosyltransferase</fullName>
    </submittedName>
</protein>
<dbReference type="Gene3D" id="3.40.50.2000">
    <property type="entry name" value="Glycogen Phosphorylase B"/>
    <property type="match status" value="1"/>
</dbReference>
<organism evidence="2 3">
    <name type="scientific">Lutibacter aestuarii</name>
    <dbReference type="NCBI Taxonomy" id="861111"/>
    <lineage>
        <taxon>Bacteria</taxon>
        <taxon>Pseudomonadati</taxon>
        <taxon>Bacteroidota</taxon>
        <taxon>Flavobacteriia</taxon>
        <taxon>Flavobacteriales</taxon>
        <taxon>Flavobacteriaceae</taxon>
        <taxon>Lutibacter</taxon>
    </lineage>
</organism>
<sequence length="306" mass="35289">MLLQNEFPLLKSYNLPSYNISYPKNGNYLIGSLFLQVPAIILTIFKEKKALAKIIEKEQIDGLISDNRFGIYHAKIPSVYITHQLRVLSGFITFFTTKIHQKIYEKFNEIWVPDIYGKSNFSGELSSTKLPKEQLKFIGVLSRFKLQKLPLKYNILVVLSGIEPQRTLLENKLLNELKHFNGKVLFIRGVFSEKKITASSNIVVKNHLLSHELEKAINESDLVIARSGYSTIMDMAVLGKKTFFIPTTGQKEQEYLAELMDFKKISPYSKQEDFNLNELKKVKKHHGFQPLKTTIHLELFQLFSSK</sequence>
<gene>
    <name evidence="2" type="ORF">ACFQZW_05870</name>
</gene>
<name>A0ABW2Z459_9FLAO</name>
<dbReference type="RefSeq" id="WP_386781742.1">
    <property type="nucleotide sequence ID" value="NZ_JBHTIC010000006.1"/>
</dbReference>
<reference evidence="3" key="1">
    <citation type="journal article" date="2019" name="Int. J. Syst. Evol. Microbiol.">
        <title>The Global Catalogue of Microorganisms (GCM) 10K type strain sequencing project: providing services to taxonomists for standard genome sequencing and annotation.</title>
        <authorList>
            <consortium name="The Broad Institute Genomics Platform"/>
            <consortium name="The Broad Institute Genome Sequencing Center for Infectious Disease"/>
            <person name="Wu L."/>
            <person name="Ma J."/>
        </authorList>
    </citation>
    <scope>NUCLEOTIDE SEQUENCE [LARGE SCALE GENOMIC DNA]</scope>
    <source>
        <strain evidence="3">CCUG 60022</strain>
    </source>
</reference>
<dbReference type="EMBL" id="JBHTIC010000006">
    <property type="protein sequence ID" value="MFD0761603.1"/>
    <property type="molecule type" value="Genomic_DNA"/>
</dbReference>
<dbReference type="InterPro" id="IPR007235">
    <property type="entry name" value="Glyco_trans_28_C"/>
</dbReference>
<dbReference type="Proteomes" id="UP001597032">
    <property type="component" value="Unassembled WGS sequence"/>
</dbReference>